<dbReference type="OrthoDB" id="7003901at2"/>
<keyword evidence="2" id="KW-1185">Reference proteome</keyword>
<comment type="caution">
    <text evidence="1">The sequence shown here is derived from an EMBL/GenBank/DDBJ whole genome shotgun (WGS) entry which is preliminary data.</text>
</comment>
<evidence type="ECO:0000313" key="2">
    <source>
        <dbReference type="Proteomes" id="UP000050342"/>
    </source>
</evidence>
<organism evidence="1 2">
    <name type="scientific">Pseudomonas endophytica</name>
    <dbReference type="NCBI Taxonomy" id="1563157"/>
    <lineage>
        <taxon>Bacteria</taxon>
        <taxon>Pseudomonadati</taxon>
        <taxon>Pseudomonadota</taxon>
        <taxon>Gammaproteobacteria</taxon>
        <taxon>Pseudomonadales</taxon>
        <taxon>Pseudomonadaceae</taxon>
        <taxon>Pseudomonas</taxon>
    </lineage>
</organism>
<dbReference type="AlphaFoldDB" id="A0A0N8VSP8"/>
<dbReference type="PROSITE" id="PS51257">
    <property type="entry name" value="PROKAR_LIPOPROTEIN"/>
    <property type="match status" value="1"/>
</dbReference>
<dbReference type="RefSeq" id="WP_055102621.1">
    <property type="nucleotide sequence ID" value="NZ_LLWH01000135.1"/>
</dbReference>
<evidence type="ECO:0000313" key="1">
    <source>
        <dbReference type="EMBL" id="KQB53924.1"/>
    </source>
</evidence>
<sequence length="127" mass="13918">MMKIGSLNSVRGLKVIKHSVVGVVMVLVLTGCEADKNTVAQEKIDAIKQLVAARSIAPIETSYTQLLMSDNVNRCIVQMTVSKAKLDAIQIDYAETQTVQSLETRTLYGNINEQLTVCQNAQQSQGY</sequence>
<gene>
    <name evidence="1" type="ORF">AQS70_08585</name>
</gene>
<proteinExistence type="predicted"/>
<reference evidence="1 2" key="1">
    <citation type="submission" date="2015-10" db="EMBL/GenBank/DDBJ databases">
        <title>Pseudomonas helleri sp. nov. and Pseudomonas weihenstephanensis sp. nov., isolated from raw cows milk.</title>
        <authorList>
            <person name="Von Neubeck M."/>
            <person name="Huptas C."/>
            <person name="Wenning M."/>
            <person name="Scherer S."/>
        </authorList>
    </citation>
    <scope>NUCLEOTIDE SEQUENCE [LARGE SCALE GENOMIC DNA]</scope>
    <source>
        <strain evidence="1 2">BSTT44</strain>
    </source>
</reference>
<name>A0A0N8VSP8_9PSED</name>
<accession>A0A0N8VSP8</accession>
<dbReference type="Proteomes" id="UP000050342">
    <property type="component" value="Unassembled WGS sequence"/>
</dbReference>
<protein>
    <submittedName>
        <fullName evidence="1">Uncharacterized protein</fullName>
    </submittedName>
</protein>
<dbReference type="EMBL" id="LLWH01000135">
    <property type="protein sequence ID" value="KQB53924.1"/>
    <property type="molecule type" value="Genomic_DNA"/>
</dbReference>